<evidence type="ECO:0000313" key="3">
    <source>
        <dbReference type="Proteomes" id="UP000045706"/>
    </source>
</evidence>
<evidence type="ECO:0000313" key="2">
    <source>
        <dbReference type="EMBL" id="CRK46330.1"/>
    </source>
</evidence>
<dbReference type="AlphaFoldDB" id="A0A0G4NIQ1"/>
<feature type="compositionally biased region" description="Basic and acidic residues" evidence="1">
    <location>
        <begin position="1"/>
        <end position="12"/>
    </location>
</feature>
<feature type="compositionally biased region" description="Basic and acidic residues" evidence="1">
    <location>
        <begin position="21"/>
        <end position="37"/>
    </location>
</feature>
<organism evidence="2 3">
    <name type="scientific">Verticillium longisporum</name>
    <name type="common">Verticillium dahliae var. longisporum</name>
    <dbReference type="NCBI Taxonomy" id="100787"/>
    <lineage>
        <taxon>Eukaryota</taxon>
        <taxon>Fungi</taxon>
        <taxon>Dikarya</taxon>
        <taxon>Ascomycota</taxon>
        <taxon>Pezizomycotina</taxon>
        <taxon>Sordariomycetes</taxon>
        <taxon>Hypocreomycetidae</taxon>
        <taxon>Glomerellales</taxon>
        <taxon>Plectosphaerellaceae</taxon>
        <taxon>Verticillium</taxon>
    </lineage>
</organism>
<evidence type="ECO:0000256" key="1">
    <source>
        <dbReference type="SAM" id="MobiDB-lite"/>
    </source>
</evidence>
<dbReference type="Proteomes" id="UP000045706">
    <property type="component" value="Unassembled WGS sequence"/>
</dbReference>
<proteinExistence type="predicted"/>
<protein>
    <submittedName>
        <fullName evidence="2">Uncharacterized protein</fullName>
    </submittedName>
</protein>
<reference evidence="3" key="1">
    <citation type="submission" date="2015-05" db="EMBL/GenBank/DDBJ databases">
        <authorList>
            <person name="Fogelqvist Johan"/>
        </authorList>
    </citation>
    <scope>NUCLEOTIDE SEQUENCE [LARGE SCALE GENOMIC DNA]</scope>
</reference>
<feature type="compositionally biased region" description="Basic residues" evidence="1">
    <location>
        <begin position="49"/>
        <end position="76"/>
    </location>
</feature>
<feature type="region of interest" description="Disordered" evidence="1">
    <location>
        <begin position="1"/>
        <end position="76"/>
    </location>
</feature>
<accession>A0A0G4NIQ1</accession>
<name>A0A0G4NIQ1_VERLO</name>
<feature type="non-terminal residue" evidence="2">
    <location>
        <position position="1"/>
    </location>
</feature>
<gene>
    <name evidence="2" type="ORF">BN1723_019979</name>
</gene>
<sequence length="76" mass="9113">GYLPRHRPEGARRRSRPLRHPRVDASRLQRQRGRDGARQGPAQGFHPPVPRRHHRHCRGHWPPAHHHRPPRQPRRD</sequence>
<dbReference type="EMBL" id="CVQI01035559">
    <property type="protein sequence ID" value="CRK46330.1"/>
    <property type="molecule type" value="Genomic_DNA"/>
</dbReference>